<dbReference type="SMART" id="SM00487">
    <property type="entry name" value="DEXDc"/>
    <property type="match status" value="1"/>
</dbReference>
<evidence type="ECO:0000259" key="6">
    <source>
        <dbReference type="PROSITE" id="PS51194"/>
    </source>
</evidence>
<protein>
    <submittedName>
        <fullName evidence="7">SNF2 family N-terminal domain-containing protein</fullName>
    </submittedName>
</protein>
<keyword evidence="4" id="KW-0067">ATP-binding</keyword>
<evidence type="ECO:0000256" key="3">
    <source>
        <dbReference type="ARBA" id="ARBA00022806"/>
    </source>
</evidence>
<evidence type="ECO:0000313" key="8">
    <source>
        <dbReference type="Proteomes" id="UP000198403"/>
    </source>
</evidence>
<dbReference type="AlphaFoldDB" id="A0A238ZRL0"/>
<sequence>MTATPLDVGQLVRVRGQQWVVSELSTARLPADELAAATLPGRTLVTLTSVSEDDLGEELSVVWEVEPGRAVIPSGALPDVPDPEAWDTPQTLGALIDAVRWGSVASADVSTLQAPFRAGIQIKDYQLEPVAKALRMPRVALLIADDVGLGKTIEAGLVVQEMLLRHRARRVLVVCPAPLTLKWREEMREKFGLDFVILDAAALKDLRRTHGLQANPFTVHPRMIISLPWLRTPRVQRLLDEVLDGSARHPGFVDLLIVDEAQHVAPPAPAKGRRGYAVDSKQTRAVRRLSEYSQHRLLLSATPHNGYSESWQALLEMVDPRRFARGVEPDPTALAEVLVRRLKDEIVDTDGLPEFAPRLPAVVLEVDYTDAERAGHALLTRYAELRTGSPRRNDLATLLLKKRLFSSPAALNKTVEQHAQTVRGLSGGGDADPLDVDYDWDDEPDDAAGSEAEGTFMIGTATPLSAEADAALTELQEWAWSRVGPADSKAERLVAELSAVCRPGEEWNDERIVVFTEYRATQTWLAGLLNARGLGGDRLGLLYGGMETKTREHLKAAFQAAPDRHPIRILLATDAASEGIDLQAHCCRVIHYDIPFNPNRLEQRIGRVDRFGQTRPVHVAHFAGRGWESAAAGSYEGDLEFLSRVAEKVAREREDLGRVNPVLARAVESRMLGRPVLDDPFTTQPTTTALRAEQDLRAQVARLRRQLAESTQTLHVATPNVRRVVDTALALAGQPPLVDRADGLIEPPELTRGWQRTVEGLEDPLDAAIRRPLTFDADRAGPDVVHAHLGSRLVEQAQRLLRSAVWGEVATLSRVTGVTADLPPEVRPDELLVTVVTRLVLVGADGTRLHEEILLASRAVPARGRSRRLEVEERRFEALRSAVEAALEPDACTPADLAACRRLAADWAELNPLLAGDIAARAAVRKAALERDLARRQADELTRVDVITEHMRRNLTEALAEPGFVQLRLDELDEPEQRQLEVDRAAWLARLDGLDAERDRERATVERRYTGIRELTFPVAVVLLTHPDRAS</sequence>
<reference evidence="7 8" key="1">
    <citation type="submission" date="2017-06" db="EMBL/GenBank/DDBJ databases">
        <authorList>
            <person name="Kim H.J."/>
            <person name="Triplett B.A."/>
        </authorList>
    </citation>
    <scope>NUCLEOTIDE SEQUENCE [LARGE SCALE GENOMIC DNA]</scope>
    <source>
        <strain evidence="7 8">DSM 44272</strain>
    </source>
</reference>
<dbReference type="GO" id="GO:0004386">
    <property type="term" value="F:helicase activity"/>
    <property type="evidence" value="ECO:0007669"/>
    <property type="project" value="UniProtKB-KW"/>
</dbReference>
<gene>
    <name evidence="7" type="ORF">SAMN06272737_1326</name>
</gene>
<dbReference type="CDD" id="cd18011">
    <property type="entry name" value="DEXDc_RapA"/>
    <property type="match status" value="1"/>
</dbReference>
<dbReference type="GO" id="GO:0005524">
    <property type="term" value="F:ATP binding"/>
    <property type="evidence" value="ECO:0007669"/>
    <property type="project" value="UniProtKB-KW"/>
</dbReference>
<dbReference type="Pfam" id="PF00176">
    <property type="entry name" value="SNF2-rel_dom"/>
    <property type="match status" value="1"/>
</dbReference>
<dbReference type="OrthoDB" id="9814088at2"/>
<dbReference type="InterPro" id="IPR000330">
    <property type="entry name" value="SNF2_N"/>
</dbReference>
<dbReference type="Proteomes" id="UP000198403">
    <property type="component" value="Unassembled WGS sequence"/>
</dbReference>
<dbReference type="InterPro" id="IPR049730">
    <property type="entry name" value="SNF2/RAD54-like_C"/>
</dbReference>
<dbReference type="SUPFAM" id="SSF52540">
    <property type="entry name" value="P-loop containing nucleoside triphosphate hydrolases"/>
    <property type="match status" value="2"/>
</dbReference>
<dbReference type="RefSeq" id="WP_089338544.1">
    <property type="nucleotide sequence ID" value="NZ_FZNO01000032.1"/>
</dbReference>
<evidence type="ECO:0000259" key="5">
    <source>
        <dbReference type="PROSITE" id="PS51192"/>
    </source>
</evidence>
<dbReference type="NCBIfam" id="NF038317">
    <property type="entry name" value="DISARM_DrmD"/>
    <property type="match status" value="1"/>
</dbReference>
<proteinExistence type="predicted"/>
<organism evidence="7 8">
    <name type="scientific">Blastococcus mobilis</name>
    <dbReference type="NCBI Taxonomy" id="1938746"/>
    <lineage>
        <taxon>Bacteria</taxon>
        <taxon>Bacillati</taxon>
        <taxon>Actinomycetota</taxon>
        <taxon>Actinomycetes</taxon>
        <taxon>Geodermatophilales</taxon>
        <taxon>Geodermatophilaceae</taxon>
        <taxon>Blastococcus</taxon>
    </lineage>
</organism>
<dbReference type="Gene3D" id="3.40.50.300">
    <property type="entry name" value="P-loop containing nucleotide triphosphate hydrolases"/>
    <property type="match status" value="1"/>
</dbReference>
<evidence type="ECO:0000256" key="2">
    <source>
        <dbReference type="ARBA" id="ARBA00022801"/>
    </source>
</evidence>
<feature type="domain" description="Helicase C-terminal" evidence="6">
    <location>
        <begin position="499"/>
        <end position="657"/>
    </location>
</feature>
<dbReference type="InterPro" id="IPR057342">
    <property type="entry name" value="DEXDc_RapA"/>
</dbReference>
<dbReference type="InterPro" id="IPR027417">
    <property type="entry name" value="P-loop_NTPase"/>
</dbReference>
<evidence type="ECO:0000256" key="4">
    <source>
        <dbReference type="ARBA" id="ARBA00022840"/>
    </source>
</evidence>
<dbReference type="InterPro" id="IPR014001">
    <property type="entry name" value="Helicase_ATP-bd"/>
</dbReference>
<dbReference type="InterPro" id="IPR038718">
    <property type="entry name" value="SNF2-like_sf"/>
</dbReference>
<dbReference type="InterPro" id="IPR001650">
    <property type="entry name" value="Helicase_C-like"/>
</dbReference>
<keyword evidence="8" id="KW-1185">Reference proteome</keyword>
<dbReference type="Gene3D" id="3.40.50.10810">
    <property type="entry name" value="Tandem AAA-ATPase domain"/>
    <property type="match status" value="1"/>
</dbReference>
<dbReference type="PROSITE" id="PS51194">
    <property type="entry name" value="HELICASE_CTER"/>
    <property type="match status" value="1"/>
</dbReference>
<dbReference type="Pfam" id="PF00271">
    <property type="entry name" value="Helicase_C"/>
    <property type="match status" value="1"/>
</dbReference>
<feature type="domain" description="Helicase ATP-binding" evidence="5">
    <location>
        <begin position="132"/>
        <end position="321"/>
    </location>
</feature>
<dbReference type="CDD" id="cd18793">
    <property type="entry name" value="SF2_C_SNF"/>
    <property type="match status" value="1"/>
</dbReference>
<dbReference type="EMBL" id="FZNO01000032">
    <property type="protein sequence ID" value="SNR85772.1"/>
    <property type="molecule type" value="Genomic_DNA"/>
</dbReference>
<keyword evidence="2" id="KW-0378">Hydrolase</keyword>
<keyword evidence="1" id="KW-0547">Nucleotide-binding</keyword>
<dbReference type="SMART" id="SM00490">
    <property type="entry name" value="HELICc"/>
    <property type="match status" value="1"/>
</dbReference>
<evidence type="ECO:0000313" key="7">
    <source>
        <dbReference type="EMBL" id="SNR85772.1"/>
    </source>
</evidence>
<accession>A0A238ZRL0</accession>
<dbReference type="PANTHER" id="PTHR45766">
    <property type="entry name" value="DNA ANNEALING HELICASE AND ENDONUCLEASE ZRANB3 FAMILY MEMBER"/>
    <property type="match status" value="1"/>
</dbReference>
<dbReference type="PANTHER" id="PTHR45766:SF6">
    <property type="entry name" value="SWI_SNF-RELATED MATRIX-ASSOCIATED ACTIN-DEPENDENT REGULATOR OF CHROMATIN SUBFAMILY A-LIKE PROTEIN 1"/>
    <property type="match status" value="1"/>
</dbReference>
<keyword evidence="3" id="KW-0347">Helicase</keyword>
<dbReference type="GO" id="GO:0016787">
    <property type="term" value="F:hydrolase activity"/>
    <property type="evidence" value="ECO:0007669"/>
    <property type="project" value="UniProtKB-KW"/>
</dbReference>
<dbReference type="PROSITE" id="PS51192">
    <property type="entry name" value="HELICASE_ATP_BIND_1"/>
    <property type="match status" value="1"/>
</dbReference>
<evidence type="ECO:0000256" key="1">
    <source>
        <dbReference type="ARBA" id="ARBA00022741"/>
    </source>
</evidence>
<name>A0A238ZRL0_9ACTN</name>